<evidence type="ECO:0000313" key="1">
    <source>
        <dbReference type="EMBL" id="CAH2274292.1"/>
    </source>
</evidence>
<evidence type="ECO:0000313" key="2">
    <source>
        <dbReference type="Proteomes" id="UP001295444"/>
    </source>
</evidence>
<dbReference type="Proteomes" id="UP001295444">
    <property type="component" value="Chromosome 03"/>
</dbReference>
<feature type="non-terminal residue" evidence="1">
    <location>
        <position position="253"/>
    </location>
</feature>
<protein>
    <submittedName>
        <fullName evidence="1">ORF2</fullName>
    </submittedName>
</protein>
<gene>
    <name evidence="1" type="ORF">PECUL_23A035483</name>
</gene>
<reference evidence="1" key="1">
    <citation type="submission" date="2022-03" db="EMBL/GenBank/DDBJ databases">
        <authorList>
            <person name="Alioto T."/>
            <person name="Alioto T."/>
            <person name="Gomez Garrido J."/>
        </authorList>
    </citation>
    <scope>NUCLEOTIDE SEQUENCE</scope>
</reference>
<organism evidence="1 2">
    <name type="scientific">Pelobates cultripes</name>
    <name type="common">Western spadefoot toad</name>
    <dbReference type="NCBI Taxonomy" id="61616"/>
    <lineage>
        <taxon>Eukaryota</taxon>
        <taxon>Metazoa</taxon>
        <taxon>Chordata</taxon>
        <taxon>Craniata</taxon>
        <taxon>Vertebrata</taxon>
        <taxon>Euteleostomi</taxon>
        <taxon>Amphibia</taxon>
        <taxon>Batrachia</taxon>
        <taxon>Anura</taxon>
        <taxon>Pelobatoidea</taxon>
        <taxon>Pelobatidae</taxon>
        <taxon>Pelobates</taxon>
    </lineage>
</organism>
<dbReference type="AlphaFoldDB" id="A0AAD1RN75"/>
<dbReference type="PANTHER" id="PTHR19446">
    <property type="entry name" value="REVERSE TRANSCRIPTASES"/>
    <property type="match status" value="1"/>
</dbReference>
<dbReference type="EMBL" id="OW240914">
    <property type="protein sequence ID" value="CAH2274292.1"/>
    <property type="molecule type" value="Genomic_DNA"/>
</dbReference>
<sequence length="253" mass="29116">MYPARGRSSWRLNESLIDNVDTATKIRINIQTFSENHQTDPSRIDTKWLALKAVLRGLLIQAGSINKRKAHNETDELLSLLNTLDKANKLRPTRTLSQQIEKTREKLHALSLTNMERQLRKLKLTYYMQGNKDIVDELANFYKGLYNLTQDKSLHQPLETEIDTFLSAAKLPRLTAHQSSTLTAKFTEDEVRNTVLKLPKHKAPSPDGFPNRFYHTFEAQLTPYLTDLFNFFRESGSIPDEMLLAHIVTLPKP</sequence>
<keyword evidence="2" id="KW-1185">Reference proteome</keyword>
<name>A0AAD1RN75_PELCU</name>
<proteinExistence type="predicted"/>
<accession>A0AAD1RN75</accession>